<evidence type="ECO:0000313" key="2">
    <source>
        <dbReference type="Proteomes" id="UP000248329"/>
    </source>
</evidence>
<protein>
    <submittedName>
        <fullName evidence="1">Uncharacterized protein</fullName>
    </submittedName>
</protein>
<name>A0AC61KYX7_9EURY</name>
<comment type="caution">
    <text evidence="1">The sequence shown here is derived from an EMBL/GenBank/DDBJ whole genome shotgun (WGS) entry which is preliminary data.</text>
</comment>
<organism evidence="1 2">
    <name type="scientific">Candidatus Methanogaster sp</name>
    <dbReference type="NCBI Taxonomy" id="3386292"/>
    <lineage>
        <taxon>Archaea</taxon>
        <taxon>Methanobacteriati</taxon>
        <taxon>Methanobacteriota</taxon>
        <taxon>Stenosarchaea group</taxon>
        <taxon>Methanomicrobia</taxon>
        <taxon>Methanosarcinales</taxon>
        <taxon>ANME-2 cluster</taxon>
        <taxon>Candidatus Methanogasteraceae</taxon>
        <taxon>Candidatus Methanogaster</taxon>
    </lineage>
</organism>
<proteinExistence type="predicted"/>
<dbReference type="Proteomes" id="UP000248329">
    <property type="component" value="Unassembled WGS sequence"/>
</dbReference>
<gene>
    <name evidence="1" type="ORF">C4B59_14975</name>
</gene>
<reference evidence="1" key="1">
    <citation type="submission" date="2018-01" db="EMBL/GenBank/DDBJ databases">
        <authorList>
            <person name="Krukenberg V."/>
        </authorList>
    </citation>
    <scope>NUCLEOTIDE SEQUENCE</scope>
    <source>
        <strain evidence="1">E20ANME2</strain>
    </source>
</reference>
<sequence>MADASALVSLASVSLLPLVLSEFDVVVTGIVVGELKAMSTFDDAHGRAETLVLEKIDSMRVVNTSDHQRFMTSKIDCGEASCLEIIDGGGCDYLLTDDFRALGEKRKTDW</sequence>
<accession>A0AC61KYX7</accession>
<evidence type="ECO:0000313" key="1">
    <source>
        <dbReference type="EMBL" id="PXF57567.1"/>
    </source>
</evidence>
<dbReference type="EMBL" id="PQXF01000056">
    <property type="protein sequence ID" value="PXF57567.1"/>
    <property type="molecule type" value="Genomic_DNA"/>
</dbReference>